<dbReference type="PANTHER" id="PTHR34821">
    <property type="entry name" value="INNER MEMBRANE PROTEIN YDCZ"/>
    <property type="match status" value="1"/>
</dbReference>
<dbReference type="AlphaFoldDB" id="A0A5M3PRN4"/>
<evidence type="ECO:0000256" key="1">
    <source>
        <dbReference type="SAM" id="Phobius"/>
    </source>
</evidence>
<keyword evidence="1" id="KW-0812">Transmembrane</keyword>
<protein>
    <submittedName>
        <fullName evidence="2">Membrane protein</fullName>
    </submittedName>
</protein>
<reference evidence="2 3" key="1">
    <citation type="journal article" date="2019" name="J. Gen. Appl. Microbiol.">
        <title>Aerobic degradation of cis-dichloroethene by the marine bacterium Marinobacter salsuginis strain 5N-3.</title>
        <authorList>
            <person name="Inoue Y."/>
            <person name="Fukunaga Y."/>
            <person name="Katsumata H."/>
            <person name="Ohji S."/>
            <person name="Hosoyama A."/>
            <person name="Mori K."/>
            <person name="Ando K."/>
        </authorList>
    </citation>
    <scope>NUCLEOTIDE SEQUENCE [LARGE SCALE GENOMIC DNA]</scope>
    <source>
        <strain evidence="2 3">5N-3</strain>
    </source>
</reference>
<gene>
    <name evidence="2" type="ORF">MS5N3_30160</name>
</gene>
<dbReference type="GO" id="GO:0005886">
    <property type="term" value="C:plasma membrane"/>
    <property type="evidence" value="ECO:0007669"/>
    <property type="project" value="TreeGrafter"/>
</dbReference>
<keyword evidence="1" id="KW-1133">Transmembrane helix</keyword>
<dbReference type="EMBL" id="BGZH01000003">
    <property type="protein sequence ID" value="GBO85565.1"/>
    <property type="molecule type" value="Genomic_DNA"/>
</dbReference>
<name>A0A5M3PRN4_9GAMM</name>
<feature type="transmembrane region" description="Helical" evidence="1">
    <location>
        <begin position="73"/>
        <end position="96"/>
    </location>
</feature>
<comment type="caution">
    <text evidence="2">The sequence shown here is derived from an EMBL/GenBank/DDBJ whole genome shotgun (WGS) entry which is preliminary data.</text>
</comment>
<dbReference type="PANTHER" id="PTHR34821:SF2">
    <property type="entry name" value="INNER MEMBRANE PROTEIN YDCZ"/>
    <property type="match status" value="1"/>
</dbReference>
<proteinExistence type="predicted"/>
<keyword evidence="1" id="KW-0472">Membrane</keyword>
<evidence type="ECO:0000313" key="3">
    <source>
        <dbReference type="Proteomes" id="UP000340077"/>
    </source>
</evidence>
<dbReference type="Proteomes" id="UP000340077">
    <property type="component" value="Unassembled WGS sequence"/>
</dbReference>
<feature type="transmembrane region" description="Helical" evidence="1">
    <location>
        <begin position="12"/>
        <end position="30"/>
    </location>
</feature>
<evidence type="ECO:0000313" key="2">
    <source>
        <dbReference type="EMBL" id="GBO85565.1"/>
    </source>
</evidence>
<feature type="transmembrane region" description="Helical" evidence="1">
    <location>
        <begin position="42"/>
        <end position="61"/>
    </location>
</feature>
<organism evidence="2 3">
    <name type="scientific">Marinobacter salsuginis</name>
    <dbReference type="NCBI Taxonomy" id="418719"/>
    <lineage>
        <taxon>Bacteria</taxon>
        <taxon>Pseudomonadati</taxon>
        <taxon>Pseudomonadota</taxon>
        <taxon>Gammaproteobacteria</taxon>
        <taxon>Pseudomonadales</taxon>
        <taxon>Marinobacteraceae</taxon>
        <taxon>Marinobacter</taxon>
    </lineage>
</organism>
<sequence>MSLRIKMNSSFVYALLMLIAGIGIPVMATLNGGLGARLQSPALAATILFFVALVLAISYLVTTEGLPDKLFPANVPVYFYFGGFFVLFYILTITWVAPRFGISNAIAFVLLGQLIAMSLIDHFGLMGVQKFTMSLKRLTGLGVMTIGVFLVLNKVPGGAR</sequence>
<dbReference type="InterPro" id="IPR006750">
    <property type="entry name" value="YdcZ"/>
</dbReference>
<feature type="transmembrane region" description="Helical" evidence="1">
    <location>
        <begin position="102"/>
        <end position="123"/>
    </location>
</feature>
<keyword evidence="3" id="KW-1185">Reference proteome</keyword>
<dbReference type="Pfam" id="PF04657">
    <property type="entry name" value="DMT_YdcZ"/>
    <property type="match status" value="1"/>
</dbReference>
<accession>A0A5M3PRN4</accession>